<dbReference type="Proteomes" id="UP001595897">
    <property type="component" value="Unassembled WGS sequence"/>
</dbReference>
<evidence type="ECO:0000313" key="1">
    <source>
        <dbReference type="EMBL" id="MFC4698577.1"/>
    </source>
</evidence>
<dbReference type="EMBL" id="JBHSGU010000001">
    <property type="protein sequence ID" value="MFC4698577.1"/>
    <property type="molecule type" value="Genomic_DNA"/>
</dbReference>
<sequence length="83" mass="9270">MIDDKWLRVDSYIVDSALLAGAKQRLNAAIGMGIRKDASGVWSGMEDSFSQFHPDYKSMDFGVFEDVSDFYKHASKASKSTEL</sequence>
<name>A0ABV9LQ26_9ALTE</name>
<accession>A0ABV9LQ26</accession>
<reference evidence="2" key="1">
    <citation type="journal article" date="2019" name="Int. J. Syst. Evol. Microbiol.">
        <title>The Global Catalogue of Microorganisms (GCM) 10K type strain sequencing project: providing services to taxonomists for standard genome sequencing and annotation.</title>
        <authorList>
            <consortium name="The Broad Institute Genomics Platform"/>
            <consortium name="The Broad Institute Genome Sequencing Center for Infectious Disease"/>
            <person name="Wu L."/>
            <person name="Ma J."/>
        </authorList>
    </citation>
    <scope>NUCLEOTIDE SEQUENCE [LARGE SCALE GENOMIC DNA]</scope>
    <source>
        <strain evidence="2">KACC 12507</strain>
    </source>
</reference>
<protein>
    <submittedName>
        <fullName evidence="1">Uncharacterized protein</fullName>
    </submittedName>
</protein>
<gene>
    <name evidence="1" type="ORF">ACFO4O_00190</name>
</gene>
<dbReference type="RefSeq" id="WP_382405168.1">
    <property type="nucleotide sequence ID" value="NZ_JBHSGU010000001.1"/>
</dbReference>
<organism evidence="1 2">
    <name type="scientific">Glaciecola siphonariae</name>
    <dbReference type="NCBI Taxonomy" id="521012"/>
    <lineage>
        <taxon>Bacteria</taxon>
        <taxon>Pseudomonadati</taxon>
        <taxon>Pseudomonadota</taxon>
        <taxon>Gammaproteobacteria</taxon>
        <taxon>Alteromonadales</taxon>
        <taxon>Alteromonadaceae</taxon>
        <taxon>Glaciecola</taxon>
    </lineage>
</organism>
<comment type="caution">
    <text evidence="1">The sequence shown here is derived from an EMBL/GenBank/DDBJ whole genome shotgun (WGS) entry which is preliminary data.</text>
</comment>
<keyword evidence="2" id="KW-1185">Reference proteome</keyword>
<proteinExistence type="predicted"/>
<evidence type="ECO:0000313" key="2">
    <source>
        <dbReference type="Proteomes" id="UP001595897"/>
    </source>
</evidence>